<name>A0A0A9BXC0_ARUDO</name>
<feature type="compositionally biased region" description="Low complexity" evidence="1">
    <location>
        <begin position="64"/>
        <end position="73"/>
    </location>
</feature>
<dbReference type="EMBL" id="GBRH01233983">
    <property type="protein sequence ID" value="JAD63912.1"/>
    <property type="molecule type" value="Transcribed_RNA"/>
</dbReference>
<accession>A0A0A9BXC0</accession>
<sequence length="99" mass="10976">MTPCALYFHSRRMKQQNVVCAGRSSISNALGRSVFALVIRLSAQAGRWQRLSKPDMMAYTCHQPSRSSPRLSLHPLDFSPTSSPKQGRINFGDRGIAAL</sequence>
<organism evidence="2">
    <name type="scientific">Arundo donax</name>
    <name type="common">Giant reed</name>
    <name type="synonym">Donax arundinaceus</name>
    <dbReference type="NCBI Taxonomy" id="35708"/>
    <lineage>
        <taxon>Eukaryota</taxon>
        <taxon>Viridiplantae</taxon>
        <taxon>Streptophyta</taxon>
        <taxon>Embryophyta</taxon>
        <taxon>Tracheophyta</taxon>
        <taxon>Spermatophyta</taxon>
        <taxon>Magnoliopsida</taxon>
        <taxon>Liliopsida</taxon>
        <taxon>Poales</taxon>
        <taxon>Poaceae</taxon>
        <taxon>PACMAD clade</taxon>
        <taxon>Arundinoideae</taxon>
        <taxon>Arundineae</taxon>
        <taxon>Arundo</taxon>
    </lineage>
</organism>
<reference evidence="2" key="2">
    <citation type="journal article" date="2015" name="Data Brief">
        <title>Shoot transcriptome of the giant reed, Arundo donax.</title>
        <authorList>
            <person name="Barrero R.A."/>
            <person name="Guerrero F.D."/>
            <person name="Moolhuijzen P."/>
            <person name="Goolsby J.A."/>
            <person name="Tidwell J."/>
            <person name="Bellgard S.E."/>
            <person name="Bellgard M.I."/>
        </authorList>
    </citation>
    <scope>NUCLEOTIDE SEQUENCE</scope>
    <source>
        <tissue evidence="2">Shoot tissue taken approximately 20 cm above the soil surface</tissue>
    </source>
</reference>
<proteinExistence type="predicted"/>
<evidence type="ECO:0000313" key="2">
    <source>
        <dbReference type="EMBL" id="JAD63912.1"/>
    </source>
</evidence>
<evidence type="ECO:0000256" key="1">
    <source>
        <dbReference type="SAM" id="MobiDB-lite"/>
    </source>
</evidence>
<feature type="region of interest" description="Disordered" evidence="1">
    <location>
        <begin position="60"/>
        <end position="99"/>
    </location>
</feature>
<reference evidence="2" key="1">
    <citation type="submission" date="2014-09" db="EMBL/GenBank/DDBJ databases">
        <authorList>
            <person name="Magalhaes I.L.F."/>
            <person name="Oliveira U."/>
            <person name="Santos F.R."/>
            <person name="Vidigal T.H.D.A."/>
            <person name="Brescovit A.D."/>
            <person name="Santos A.J."/>
        </authorList>
    </citation>
    <scope>NUCLEOTIDE SEQUENCE</scope>
    <source>
        <tissue evidence="2">Shoot tissue taken approximately 20 cm above the soil surface</tissue>
    </source>
</reference>
<dbReference type="AlphaFoldDB" id="A0A0A9BXC0"/>
<protein>
    <submittedName>
        <fullName evidence="2">Uncharacterized protein</fullName>
    </submittedName>
</protein>